<dbReference type="Pfam" id="PF13604">
    <property type="entry name" value="AAA_30"/>
    <property type="match status" value="1"/>
</dbReference>
<comment type="caution">
    <text evidence="3">The sequence shown here is derived from an EMBL/GenBank/DDBJ whole genome shotgun (WGS) entry which is preliminary data.</text>
</comment>
<feature type="region of interest" description="Disordered" evidence="1">
    <location>
        <begin position="1268"/>
        <end position="1292"/>
    </location>
</feature>
<dbReference type="CDD" id="cd18809">
    <property type="entry name" value="SF1_C_RecD"/>
    <property type="match status" value="1"/>
</dbReference>
<dbReference type="NCBIfam" id="NF041492">
    <property type="entry name" value="MobF"/>
    <property type="match status" value="1"/>
</dbReference>
<dbReference type="SUPFAM" id="SSF55464">
    <property type="entry name" value="Origin of replication-binding domain, RBD-like"/>
    <property type="match status" value="2"/>
</dbReference>
<dbReference type="SUPFAM" id="SSF52540">
    <property type="entry name" value="P-loop containing nucleoside triphosphate hydrolases"/>
    <property type="match status" value="2"/>
</dbReference>
<dbReference type="InterPro" id="IPR014862">
    <property type="entry name" value="TrwC"/>
</dbReference>
<protein>
    <submittedName>
        <fullName evidence="3">TrwC relaxase</fullName>
    </submittedName>
</protein>
<dbReference type="InterPro" id="IPR027417">
    <property type="entry name" value="P-loop_NTPase"/>
</dbReference>
<dbReference type="Gene3D" id="3.40.50.300">
    <property type="entry name" value="P-loop containing nucleotide triphosphate hydrolases"/>
    <property type="match status" value="1"/>
</dbReference>
<proteinExistence type="predicted"/>
<gene>
    <name evidence="3" type="ORF">E0H50_14600</name>
</gene>
<evidence type="ECO:0000313" key="3">
    <source>
        <dbReference type="EMBL" id="TCC35094.1"/>
    </source>
</evidence>
<dbReference type="EMBL" id="SJKA01000004">
    <property type="protein sequence ID" value="TCC35094.1"/>
    <property type="molecule type" value="Genomic_DNA"/>
</dbReference>
<dbReference type="Pfam" id="PF08751">
    <property type="entry name" value="TrwC"/>
    <property type="match status" value="2"/>
</dbReference>
<feature type="region of interest" description="Disordered" evidence="1">
    <location>
        <begin position="1448"/>
        <end position="1471"/>
    </location>
</feature>
<name>A0A4R0IRQ7_9ACTN</name>
<evidence type="ECO:0000256" key="1">
    <source>
        <dbReference type="SAM" id="MobiDB-lite"/>
    </source>
</evidence>
<reference evidence="3 4" key="1">
    <citation type="submission" date="2019-02" db="EMBL/GenBank/DDBJ databases">
        <title>Kribbella capetownensis sp. nov. and Kribbella speibonae sp. nov., isolated from soil.</title>
        <authorList>
            <person name="Curtis S.M."/>
            <person name="Norton I."/>
            <person name="Everest G.J."/>
            <person name="Meyers P.R."/>
        </authorList>
    </citation>
    <scope>NUCLEOTIDE SEQUENCE [LARGE SCALE GENOMIC DNA]</scope>
    <source>
        <strain evidence="3 4">DSM 27082</strain>
    </source>
</reference>
<dbReference type="OrthoDB" id="4524286at2"/>
<evidence type="ECO:0000259" key="2">
    <source>
        <dbReference type="Pfam" id="PF08751"/>
    </source>
</evidence>
<feature type="domain" description="TrwC relaxase" evidence="2">
    <location>
        <begin position="212"/>
        <end position="413"/>
    </location>
</feature>
<dbReference type="Proteomes" id="UP000292695">
    <property type="component" value="Unassembled WGS sequence"/>
</dbReference>
<feature type="region of interest" description="Disordered" evidence="1">
    <location>
        <begin position="1542"/>
        <end position="1562"/>
    </location>
</feature>
<feature type="compositionally biased region" description="Low complexity" evidence="1">
    <location>
        <begin position="1274"/>
        <end position="1288"/>
    </location>
</feature>
<dbReference type="RefSeq" id="WP_131288293.1">
    <property type="nucleotide sequence ID" value="NZ_SJKA01000004.1"/>
</dbReference>
<keyword evidence="4" id="KW-1185">Reference proteome</keyword>
<accession>A0A4R0IRQ7</accession>
<feature type="domain" description="TrwC relaxase" evidence="2">
    <location>
        <begin position="5"/>
        <end position="154"/>
    </location>
</feature>
<sequence>MSVHAGHSADYLTGAVAAGRENYYTGATAAGEPPGRWYGRGAAALGLLGEVDAQDMNALYERYLDPRDERFKDPALWDEVDTLGHTGRAYRTEAEWYAAALAAEPGATPERCEQLRTEAGKKAQKNVSFHDATFSVQKSVTVLHTAFEAQEVKALGALEQARSALVRAKWSGTRSGAGVRSLVLRFGAGSRRLHRLEQAVQAAQTEVATWRQHREAVEAAIWAGNNAALDYLSDKAGYVRVGHHGGAAGRWADAHDLTVASFFQHDSRDHDPQLHIHNAILNRVQGSDGKWRTLDGQGLYKYKAAAGAVGEQVMEQHLTKSLGVQFKLRPDGEAREIVGIDQGVMDLFSSRRVAITKKTAKIVAEFRQRFDREPNALELERMQERATKATRRAKSHDGETAAARLDRWDRELRAEVAGGLATVADKVLSNRQHQVTPAKLDEDAVLQTALAAVQEKQAEWREGDLTRAISLALPDALGVDAEQVTELLERLTRKGLARAVNLGTAKPGGQELPSELRLANGQSSYEAPGRATYATPGHLNAERKLARATYPAGAPATTTQQASAFVKELAKAGLELGDDQAAAVRGILTSGARTEVLVGPAGTGKSRVVGALAKAWADPSLWHGEQRRVIGLASSQIATEVLAADGVPAVNVARWLKAQRELVATHFVDGDWLVREGDLVVLDESGMTSTQDLAEIQALCDEFKAKLVLVGDQRQLAAVGAGGGMDLVAGRALTHELTETRRFAEPWEGPASLRLRTGDESVLGEYHRRGRIVDGGNVERAETLAGDAWLADQLNGRHSLLLVDTNDQAARVAAQLRARLVGLGRVDDTSTVKLGLQGTRAGAGDIIQARRNDWAIAGHLGNKRAAINRTQYRVTEVLPDGSVRVEPLGHGDTEAARPGDTMVLPARYVAEHVALGYASTVHAAQGLTVDSCYGVVTPSTSLNSLYVQASRGRLTNMLYVVTRSAPSDAETGDTARSLHRSPRAVVSAILEAADERRQRSATEARDEAAAEAVRHRTPAELLADAISLATASRAAAWLDKAAANGLLTLKQRSKLAAEAGAATLTALLRRVELAGHDPEAVLTEAIARRDLGNARELSNVIHDRITKTTQLDPKGATYSERLPAVDDPEWVEYLQRLALDADNAARDLAFDLAEKQPDWIVEQLGECPTEDADAREAWIARASAIAGYRDLAGHDSDADAIGAAPNAGQTEAYAAWRAAWDAAGRPADQRAEAEMTVGQLRVRVAAYQREQNWAPPYVGEELAATRQAADKARQQAALRDAEADATADPDARERLRTEADDARALAKAHDALVAELSEVDEARAQWRAHTAATEDAADRAKEELRNRGIDLSQEAQDEGTTAAEWLAAEREHDDWTVLDEHDLAEVAEARERDLATARPGVEFIEAELVDDQLPSAQEQDATAEAETIPDADIVEAEVVAKAIEDTTEPSFAEGNDHAKQPDPNQVSAEPRIDLREATATEERVLEAEDLRVPSAEETAEAVRRAQRALIEVRQRDRLDAERAALENVASYEDELARWHERDHEDIYTQQSQQDDADGVGLV</sequence>
<organism evidence="3 4">
    <name type="scientific">Kribbella sindirgiensis</name>
    <dbReference type="NCBI Taxonomy" id="1124744"/>
    <lineage>
        <taxon>Bacteria</taxon>
        <taxon>Bacillati</taxon>
        <taxon>Actinomycetota</taxon>
        <taxon>Actinomycetes</taxon>
        <taxon>Propionibacteriales</taxon>
        <taxon>Kribbellaceae</taxon>
        <taxon>Kribbella</taxon>
    </lineage>
</organism>
<evidence type="ECO:0000313" key="4">
    <source>
        <dbReference type="Proteomes" id="UP000292695"/>
    </source>
</evidence>